<dbReference type="Pfam" id="PF03401">
    <property type="entry name" value="TctC"/>
    <property type="match status" value="1"/>
</dbReference>
<reference evidence="2 3" key="1">
    <citation type="submission" date="2017-07" db="EMBL/GenBank/DDBJ databases">
        <title>Acidovorax KNDSW TSA 6 genome sequence and assembly.</title>
        <authorList>
            <person name="Mayilraj S."/>
        </authorList>
    </citation>
    <scope>NUCLEOTIDE SEQUENCE [LARGE SCALE GENOMIC DNA]</scope>
    <source>
        <strain evidence="2 3">KNDSW-TSA6</strain>
    </source>
</reference>
<sequence length="321" mass="34028">MRKVHVLIATAVLALMPLGFALATEKPLRIVSSFSPGGPVDFVARTLAEQLGRELNRPVIVENKPGANGALGAMESLRSEPDGSTLWITSVGAAAINPTIVTRLPYNTQRDFSPVSLVANNVEVLVVNAQNHAVDAAEFIRTVKGTSEPTPMASSGSGSIPHLALIQLEQSTGAKFLHVPYKGMAPAFTDLMGGQVKGVFADVPAIMPHVQGGRLKAIGIASSKRHPALPDVKTFEEQGIRAVDTNNWYALFVSAKTPPVVVATLNRAVRNALANPEVSARLLKGGAEPKSSTPQELADLLKSDTTKWAALIKARNIKTDE</sequence>
<protein>
    <submittedName>
        <fullName evidence="2">ABC transporter substrate-binding protein</fullName>
    </submittedName>
</protein>
<dbReference type="SUPFAM" id="SSF53850">
    <property type="entry name" value="Periplasmic binding protein-like II"/>
    <property type="match status" value="1"/>
</dbReference>
<dbReference type="PIRSF" id="PIRSF017082">
    <property type="entry name" value="YflP"/>
    <property type="match status" value="1"/>
</dbReference>
<comment type="similarity">
    <text evidence="1">Belongs to the UPF0065 (bug) family.</text>
</comment>
<evidence type="ECO:0000313" key="3">
    <source>
        <dbReference type="Proteomes" id="UP000215441"/>
    </source>
</evidence>
<comment type="caution">
    <text evidence="2">The sequence shown here is derived from an EMBL/GenBank/DDBJ whole genome shotgun (WGS) entry which is preliminary data.</text>
</comment>
<dbReference type="InterPro" id="IPR005064">
    <property type="entry name" value="BUG"/>
</dbReference>
<keyword evidence="3" id="KW-1185">Reference proteome</keyword>
<dbReference type="Proteomes" id="UP000215441">
    <property type="component" value="Unassembled WGS sequence"/>
</dbReference>
<name>A0A235EGF8_9BURK</name>
<dbReference type="Gene3D" id="3.40.190.10">
    <property type="entry name" value="Periplasmic binding protein-like II"/>
    <property type="match status" value="1"/>
</dbReference>
<gene>
    <name evidence="2" type="ORF">CBY09_21510</name>
</gene>
<dbReference type="RefSeq" id="WP_094291611.1">
    <property type="nucleotide sequence ID" value="NZ_NOIG01000013.1"/>
</dbReference>
<evidence type="ECO:0000313" key="2">
    <source>
        <dbReference type="EMBL" id="OYD48122.1"/>
    </source>
</evidence>
<dbReference type="PANTHER" id="PTHR42928">
    <property type="entry name" value="TRICARBOXYLATE-BINDING PROTEIN"/>
    <property type="match status" value="1"/>
</dbReference>
<dbReference type="AlphaFoldDB" id="A0A235EGF8"/>
<evidence type="ECO:0000256" key="1">
    <source>
        <dbReference type="ARBA" id="ARBA00006987"/>
    </source>
</evidence>
<dbReference type="CDD" id="cd07012">
    <property type="entry name" value="PBP2_Bug_TTT"/>
    <property type="match status" value="1"/>
</dbReference>
<dbReference type="OrthoDB" id="8678477at2"/>
<dbReference type="InterPro" id="IPR042100">
    <property type="entry name" value="Bug_dom1"/>
</dbReference>
<dbReference type="Gene3D" id="3.40.190.150">
    <property type="entry name" value="Bordetella uptake gene, domain 1"/>
    <property type="match status" value="1"/>
</dbReference>
<dbReference type="EMBL" id="NOIG01000013">
    <property type="protein sequence ID" value="OYD48122.1"/>
    <property type="molecule type" value="Genomic_DNA"/>
</dbReference>
<proteinExistence type="inferred from homology"/>
<organism evidence="2 3">
    <name type="scientific">Acidovorax kalamii</name>
    <dbReference type="NCBI Taxonomy" id="2004485"/>
    <lineage>
        <taxon>Bacteria</taxon>
        <taxon>Pseudomonadati</taxon>
        <taxon>Pseudomonadota</taxon>
        <taxon>Betaproteobacteria</taxon>
        <taxon>Burkholderiales</taxon>
        <taxon>Comamonadaceae</taxon>
        <taxon>Acidovorax</taxon>
    </lineage>
</organism>
<dbReference type="PANTHER" id="PTHR42928:SF5">
    <property type="entry name" value="BLR1237 PROTEIN"/>
    <property type="match status" value="1"/>
</dbReference>
<accession>A0A235EGF8</accession>